<evidence type="ECO:0000256" key="3">
    <source>
        <dbReference type="ARBA" id="ARBA00012438"/>
    </source>
</evidence>
<sequence length="443" mass="48012">MLLVTAEAQHSQERSVARRARVVAELVRNGQTQPHIVSSHPEALAQVVDMSRRVVAATDAMRGRPAVNFRIPTGPDNREDGVGCQIDAPGGPCFQVVALRVHNGKEELVVYALQTAHPWLPKPGVAALSALVIPAAAGIVGLGAWRAAGRALRPVDVIRRDLDDITATDLERRVPEPVRKDEIHALARSINQTLDRLEEAVARQRAFISDLSHELRSPLTGLRTELELARSDPHASDMNETTEAMLRNADRLEQVVNDLLALARLESGGGLQKESLDLHEIADQEVLRRPRRTRVSVVGDSPVTVRGGRLELARVLTNLIDNADRHAATGVTVKVGEQGDDAVVEVVDDGGGILPEDRERVFDRFTRLAEARHKDAGGTGLGLAISRDIVRAHGGTLAIADRDDGVEGARFVLRLPKSGEPPEPPRKRNGHRHDGPPGPSPKN</sequence>
<evidence type="ECO:0000259" key="13">
    <source>
        <dbReference type="PROSITE" id="PS50885"/>
    </source>
</evidence>
<comment type="caution">
    <text evidence="14">The sequence shown here is derived from an EMBL/GenBank/DDBJ whole genome shotgun (WGS) entry which is preliminary data.</text>
</comment>
<gene>
    <name evidence="14" type="ORF">EBO15_23510</name>
</gene>
<dbReference type="InterPro" id="IPR003594">
    <property type="entry name" value="HATPase_dom"/>
</dbReference>
<dbReference type="PANTHER" id="PTHR45436:SF5">
    <property type="entry name" value="SENSOR HISTIDINE KINASE TRCS"/>
    <property type="match status" value="1"/>
</dbReference>
<dbReference type="PANTHER" id="PTHR45436">
    <property type="entry name" value="SENSOR HISTIDINE KINASE YKOH"/>
    <property type="match status" value="1"/>
</dbReference>
<evidence type="ECO:0000256" key="7">
    <source>
        <dbReference type="ARBA" id="ARBA00022777"/>
    </source>
</evidence>
<dbReference type="CDD" id="cd06225">
    <property type="entry name" value="HAMP"/>
    <property type="match status" value="1"/>
</dbReference>
<dbReference type="EMBL" id="RFFG01000044">
    <property type="protein sequence ID" value="RMI41296.1"/>
    <property type="molecule type" value="Genomic_DNA"/>
</dbReference>
<dbReference type="Pfam" id="PF02518">
    <property type="entry name" value="HATPase_c"/>
    <property type="match status" value="1"/>
</dbReference>
<dbReference type="AlphaFoldDB" id="A0A3M2LW09"/>
<dbReference type="InterPro" id="IPR003661">
    <property type="entry name" value="HisK_dim/P_dom"/>
</dbReference>
<name>A0A3M2LW09_9ACTN</name>
<keyword evidence="5" id="KW-0808">Transferase</keyword>
<feature type="domain" description="Histidine kinase" evidence="12">
    <location>
        <begin position="210"/>
        <end position="419"/>
    </location>
</feature>
<dbReference type="Pfam" id="PF00672">
    <property type="entry name" value="HAMP"/>
    <property type="match status" value="1"/>
</dbReference>
<dbReference type="SUPFAM" id="SSF158472">
    <property type="entry name" value="HAMP domain-like"/>
    <property type="match status" value="1"/>
</dbReference>
<dbReference type="Proteomes" id="UP000282674">
    <property type="component" value="Unassembled WGS sequence"/>
</dbReference>
<dbReference type="InterPro" id="IPR036890">
    <property type="entry name" value="HATPase_C_sf"/>
</dbReference>
<evidence type="ECO:0000256" key="11">
    <source>
        <dbReference type="SAM" id="MobiDB-lite"/>
    </source>
</evidence>
<evidence type="ECO:0000313" key="14">
    <source>
        <dbReference type="EMBL" id="RMI41296.1"/>
    </source>
</evidence>
<evidence type="ECO:0000256" key="6">
    <source>
        <dbReference type="ARBA" id="ARBA00022692"/>
    </source>
</evidence>
<dbReference type="InterPro" id="IPR050428">
    <property type="entry name" value="TCS_sensor_his_kinase"/>
</dbReference>
<dbReference type="SUPFAM" id="SSF55874">
    <property type="entry name" value="ATPase domain of HSP90 chaperone/DNA topoisomerase II/histidine kinase"/>
    <property type="match status" value="1"/>
</dbReference>
<feature type="region of interest" description="Disordered" evidence="11">
    <location>
        <begin position="413"/>
        <end position="443"/>
    </location>
</feature>
<organism evidence="14 15">
    <name type="scientific">Actinomadura harenae</name>
    <dbReference type="NCBI Taxonomy" id="2483351"/>
    <lineage>
        <taxon>Bacteria</taxon>
        <taxon>Bacillati</taxon>
        <taxon>Actinomycetota</taxon>
        <taxon>Actinomycetes</taxon>
        <taxon>Streptosporangiales</taxon>
        <taxon>Thermomonosporaceae</taxon>
        <taxon>Actinomadura</taxon>
    </lineage>
</organism>
<evidence type="ECO:0000256" key="1">
    <source>
        <dbReference type="ARBA" id="ARBA00000085"/>
    </source>
</evidence>
<keyword evidence="7 14" id="KW-0418">Kinase</keyword>
<dbReference type="Gene3D" id="3.30.565.10">
    <property type="entry name" value="Histidine kinase-like ATPase, C-terminal domain"/>
    <property type="match status" value="1"/>
</dbReference>
<dbReference type="CDD" id="cd00082">
    <property type="entry name" value="HisKA"/>
    <property type="match status" value="1"/>
</dbReference>
<dbReference type="CDD" id="cd00075">
    <property type="entry name" value="HATPase"/>
    <property type="match status" value="1"/>
</dbReference>
<feature type="domain" description="HAMP" evidence="13">
    <location>
        <begin position="149"/>
        <end position="202"/>
    </location>
</feature>
<keyword evidence="4" id="KW-0597">Phosphoprotein</keyword>
<dbReference type="PROSITE" id="PS50109">
    <property type="entry name" value="HIS_KIN"/>
    <property type="match status" value="1"/>
</dbReference>
<dbReference type="InterPro" id="IPR005467">
    <property type="entry name" value="His_kinase_dom"/>
</dbReference>
<evidence type="ECO:0000313" key="15">
    <source>
        <dbReference type="Proteomes" id="UP000282674"/>
    </source>
</evidence>
<comment type="subcellular location">
    <subcellularLocation>
        <location evidence="2">Cell membrane</location>
    </subcellularLocation>
</comment>
<dbReference type="SMART" id="SM00388">
    <property type="entry name" value="HisKA"/>
    <property type="match status" value="1"/>
</dbReference>
<keyword evidence="10" id="KW-0472">Membrane</keyword>
<dbReference type="InterPro" id="IPR036097">
    <property type="entry name" value="HisK_dim/P_sf"/>
</dbReference>
<keyword evidence="8" id="KW-1133">Transmembrane helix</keyword>
<accession>A0A3M2LW09</accession>
<evidence type="ECO:0000256" key="2">
    <source>
        <dbReference type="ARBA" id="ARBA00004236"/>
    </source>
</evidence>
<dbReference type="InterPro" id="IPR003660">
    <property type="entry name" value="HAMP_dom"/>
</dbReference>
<dbReference type="SMART" id="SM00304">
    <property type="entry name" value="HAMP"/>
    <property type="match status" value="1"/>
</dbReference>
<dbReference type="PRINTS" id="PR00344">
    <property type="entry name" value="BCTRLSENSOR"/>
</dbReference>
<evidence type="ECO:0000256" key="9">
    <source>
        <dbReference type="ARBA" id="ARBA00023012"/>
    </source>
</evidence>
<dbReference type="Pfam" id="PF00512">
    <property type="entry name" value="HisKA"/>
    <property type="match status" value="1"/>
</dbReference>
<keyword evidence="6" id="KW-0812">Transmembrane</keyword>
<dbReference type="GO" id="GO:0005886">
    <property type="term" value="C:plasma membrane"/>
    <property type="evidence" value="ECO:0007669"/>
    <property type="project" value="UniProtKB-SubCell"/>
</dbReference>
<dbReference type="SUPFAM" id="SSF47384">
    <property type="entry name" value="Homodimeric domain of signal transducing histidine kinase"/>
    <property type="match status" value="1"/>
</dbReference>
<dbReference type="SMART" id="SM00387">
    <property type="entry name" value="HATPase_c"/>
    <property type="match status" value="1"/>
</dbReference>
<dbReference type="GO" id="GO:0000155">
    <property type="term" value="F:phosphorelay sensor kinase activity"/>
    <property type="evidence" value="ECO:0007669"/>
    <property type="project" value="InterPro"/>
</dbReference>
<keyword evidence="15" id="KW-1185">Reference proteome</keyword>
<evidence type="ECO:0000256" key="8">
    <source>
        <dbReference type="ARBA" id="ARBA00022989"/>
    </source>
</evidence>
<dbReference type="Gene3D" id="1.10.287.130">
    <property type="match status" value="1"/>
</dbReference>
<keyword evidence="9" id="KW-0902">Two-component regulatory system</keyword>
<dbReference type="InterPro" id="IPR004358">
    <property type="entry name" value="Sig_transdc_His_kin-like_C"/>
</dbReference>
<dbReference type="EC" id="2.7.13.3" evidence="3"/>
<evidence type="ECO:0000256" key="4">
    <source>
        <dbReference type="ARBA" id="ARBA00022553"/>
    </source>
</evidence>
<protein>
    <recommendedName>
        <fullName evidence="3">histidine kinase</fullName>
        <ecNumber evidence="3">2.7.13.3</ecNumber>
    </recommendedName>
</protein>
<evidence type="ECO:0000259" key="12">
    <source>
        <dbReference type="PROSITE" id="PS50109"/>
    </source>
</evidence>
<proteinExistence type="predicted"/>
<reference evidence="14 15" key="1">
    <citation type="submission" date="2018-10" db="EMBL/GenBank/DDBJ databases">
        <title>Isolation from soil.</title>
        <authorList>
            <person name="Hu J."/>
        </authorList>
    </citation>
    <scope>NUCLEOTIDE SEQUENCE [LARGE SCALE GENOMIC DNA]</scope>
    <source>
        <strain evidence="14 15">NEAU-Ht49</strain>
    </source>
</reference>
<evidence type="ECO:0000256" key="5">
    <source>
        <dbReference type="ARBA" id="ARBA00022679"/>
    </source>
</evidence>
<evidence type="ECO:0000256" key="10">
    <source>
        <dbReference type="ARBA" id="ARBA00023136"/>
    </source>
</evidence>
<comment type="catalytic activity">
    <reaction evidence="1">
        <text>ATP + protein L-histidine = ADP + protein N-phospho-L-histidine.</text>
        <dbReference type="EC" id="2.7.13.3"/>
    </reaction>
</comment>
<dbReference type="Gene3D" id="6.10.340.10">
    <property type="match status" value="1"/>
</dbReference>
<dbReference type="PROSITE" id="PS50885">
    <property type="entry name" value="HAMP"/>
    <property type="match status" value="1"/>
</dbReference>
<dbReference type="OrthoDB" id="9786919at2"/>